<keyword evidence="1" id="KW-0812">Transmembrane</keyword>
<proteinExistence type="predicted"/>
<feature type="transmembrane region" description="Helical" evidence="1">
    <location>
        <begin position="52"/>
        <end position="74"/>
    </location>
</feature>
<evidence type="ECO:0000256" key="1">
    <source>
        <dbReference type="SAM" id="Phobius"/>
    </source>
</evidence>
<sequence length="149" mass="16611">MRSTAAKQSKANVAANGTNAEQHLTDSGSRTESQTALLLEPTRSKNFALLDYVLMTSLASTTIVVVFIGCWLFLSSVNLNSMTILLVLLTVLSLSITVWLLIRHLVNDRWNGIIPYRLHNEFAEYVVSIPHSLYFNTSFIPTLDKPAEK</sequence>
<feature type="transmembrane region" description="Helical" evidence="1">
    <location>
        <begin position="80"/>
        <end position="102"/>
    </location>
</feature>
<name>A0A0N5ATM1_9BILA</name>
<keyword evidence="1" id="KW-1133">Transmembrane helix</keyword>
<keyword evidence="1" id="KW-0472">Membrane</keyword>
<evidence type="ECO:0000313" key="3">
    <source>
        <dbReference type="WBParaSite" id="SMUV_0000818201-mRNA-1"/>
    </source>
</evidence>
<accession>A0A0N5ATM1</accession>
<dbReference type="Proteomes" id="UP000046393">
    <property type="component" value="Unplaced"/>
</dbReference>
<evidence type="ECO:0000313" key="2">
    <source>
        <dbReference type="Proteomes" id="UP000046393"/>
    </source>
</evidence>
<dbReference type="AlphaFoldDB" id="A0A0N5ATM1"/>
<reference evidence="3" key="1">
    <citation type="submission" date="2017-02" db="UniProtKB">
        <authorList>
            <consortium name="WormBaseParasite"/>
        </authorList>
    </citation>
    <scope>IDENTIFICATION</scope>
</reference>
<organism evidence="2 3">
    <name type="scientific">Syphacia muris</name>
    <dbReference type="NCBI Taxonomy" id="451379"/>
    <lineage>
        <taxon>Eukaryota</taxon>
        <taxon>Metazoa</taxon>
        <taxon>Ecdysozoa</taxon>
        <taxon>Nematoda</taxon>
        <taxon>Chromadorea</taxon>
        <taxon>Rhabditida</taxon>
        <taxon>Spirurina</taxon>
        <taxon>Oxyuridomorpha</taxon>
        <taxon>Oxyuroidea</taxon>
        <taxon>Oxyuridae</taxon>
        <taxon>Syphacia</taxon>
    </lineage>
</organism>
<protein>
    <submittedName>
        <fullName evidence="3">Transmembrane protein</fullName>
    </submittedName>
</protein>
<dbReference type="WBParaSite" id="SMUV_0000818201-mRNA-1">
    <property type="protein sequence ID" value="SMUV_0000818201-mRNA-1"/>
    <property type="gene ID" value="SMUV_0000818201"/>
</dbReference>
<keyword evidence="2" id="KW-1185">Reference proteome</keyword>